<dbReference type="EMBL" id="CM046106">
    <property type="protein sequence ID" value="KAI8435494.1"/>
    <property type="molecule type" value="Genomic_DNA"/>
</dbReference>
<protein>
    <submittedName>
        <fullName evidence="1">Uncharacterized protein</fullName>
    </submittedName>
</protein>
<organism evidence="1 2">
    <name type="scientific">Choristoneura fumiferana</name>
    <name type="common">Spruce budworm moth</name>
    <name type="synonym">Archips fumiferana</name>
    <dbReference type="NCBI Taxonomy" id="7141"/>
    <lineage>
        <taxon>Eukaryota</taxon>
        <taxon>Metazoa</taxon>
        <taxon>Ecdysozoa</taxon>
        <taxon>Arthropoda</taxon>
        <taxon>Hexapoda</taxon>
        <taxon>Insecta</taxon>
        <taxon>Pterygota</taxon>
        <taxon>Neoptera</taxon>
        <taxon>Endopterygota</taxon>
        <taxon>Lepidoptera</taxon>
        <taxon>Glossata</taxon>
        <taxon>Ditrysia</taxon>
        <taxon>Tortricoidea</taxon>
        <taxon>Tortricidae</taxon>
        <taxon>Tortricinae</taxon>
        <taxon>Choristoneura</taxon>
    </lineage>
</organism>
<sequence>MAGVAVPLLSMCASDADGTMRAAAARALSSLAVLCTGDAVTDLIDLLEKIMNRPFETEEPAEGEAEPELTDVSLAVGGLLDLFHAKLLHTPAAHAARACLVLLDHLDQAYRHPPHALLSRLAPCRLKIMDMIFGLRANAFNYVGFCYDASGAPVYGAAALRLRPLCAPALLAEPLVARGQHAPPAKDAPPGTCLLPVGRCARMVTTALTREKEWPVLLHVLRALPAALQDRALCVGRRAHDLDLLAATLCAMVSDRSLGFPECVRTSAGAGKLLTSEFHAAVMPALAALSSYHAFLEPHTQQRVVRCLLRYGMALRAQQPYMAALTLFTLEARDTMVKLLPEVLLDLSKISDTKLIAAPMLEFLSTLTRLPRVFASFVEDQYMSVFAILLPYTNPSRYNHYVVSLAHHVVVAWFLKCRLKYRRNFVRFIIHGLHNYIIMPMEEQYKANEDSSNRKRSSSLGSRGAPATPLAGRAGGGAASASAAFHVELTETCVDLLARYTTSPCSVKPTRSEVAEWMFSGGNSMTWLVGHKLVTITTAGCAMNSLKQGMCDRCAALCRQHAESAGSPLPPLTPAPDDLGPPQVQLNDGAHNQLQVGPSTNAPEIKRQNSAEYNPVAEALNNFAQRFEKTSKEVDTEDTNWSRVGELAAAGACPCWCADWAEVHVRSPSGDVAWLMRVQNQMSWESQSESSLQDVLALLAPPPSAPPSSASSGIGDSRHNVASESESRSRSGSSGSQLANQDLHKSSSDSVVAGEKKPPHAATHCIGSPQPLRMSTQPINIPGSPVRGARDDDILLFVPEGKSRHPVRRSNSSPEMSSSWKLAASPASPASPAPPAPPAPAAPAPHDLILLPSTEPTKLKGVVTGSTSMSLHAVKKAAKKSDMRVSCEAIPEEMSGSSPLAHGPAPGPAPAPPPSPPLRRPSTTRIS</sequence>
<reference evidence="1 2" key="1">
    <citation type="journal article" date="2022" name="Genome Biol. Evol.">
        <title>The Spruce Budworm Genome: Reconstructing the Evolutionary History of Antifreeze Proteins.</title>
        <authorList>
            <person name="Beliveau C."/>
            <person name="Gagne P."/>
            <person name="Picq S."/>
            <person name="Vernygora O."/>
            <person name="Keeling C.I."/>
            <person name="Pinkney K."/>
            <person name="Doucet D."/>
            <person name="Wen F."/>
            <person name="Johnston J.S."/>
            <person name="Maaroufi H."/>
            <person name="Boyle B."/>
            <person name="Laroche J."/>
            <person name="Dewar K."/>
            <person name="Juretic N."/>
            <person name="Blackburn G."/>
            <person name="Nisole A."/>
            <person name="Brunet B."/>
            <person name="Brandao M."/>
            <person name="Lumley L."/>
            <person name="Duan J."/>
            <person name="Quan G."/>
            <person name="Lucarotti C.J."/>
            <person name="Roe A.D."/>
            <person name="Sperling F.A.H."/>
            <person name="Levesque R.C."/>
            <person name="Cusson M."/>
        </authorList>
    </citation>
    <scope>NUCLEOTIDE SEQUENCE [LARGE SCALE GENOMIC DNA]</scope>
    <source>
        <strain evidence="1">Glfc:IPQL:Cfum</strain>
    </source>
</reference>
<name>A0ACC0KGA2_CHOFU</name>
<gene>
    <name evidence="1" type="ORF">MSG28_003791</name>
</gene>
<keyword evidence="2" id="KW-1185">Reference proteome</keyword>
<proteinExistence type="predicted"/>
<dbReference type="Proteomes" id="UP001064048">
    <property type="component" value="Chromosome 6"/>
</dbReference>
<comment type="caution">
    <text evidence="1">The sequence shown here is derived from an EMBL/GenBank/DDBJ whole genome shotgun (WGS) entry which is preliminary data.</text>
</comment>
<evidence type="ECO:0000313" key="1">
    <source>
        <dbReference type="EMBL" id="KAI8435494.1"/>
    </source>
</evidence>
<accession>A0ACC0KGA2</accession>
<evidence type="ECO:0000313" key="2">
    <source>
        <dbReference type="Proteomes" id="UP001064048"/>
    </source>
</evidence>